<keyword evidence="1" id="KW-0472">Membrane</keyword>
<dbReference type="EMBL" id="QFPP01000714">
    <property type="protein sequence ID" value="PZQ60001.1"/>
    <property type="molecule type" value="Genomic_DNA"/>
</dbReference>
<dbReference type="GO" id="GO:0005886">
    <property type="term" value="C:plasma membrane"/>
    <property type="evidence" value="ECO:0007669"/>
    <property type="project" value="TreeGrafter"/>
</dbReference>
<feature type="transmembrane region" description="Helical" evidence="1">
    <location>
        <begin position="62"/>
        <end position="86"/>
    </location>
</feature>
<dbReference type="AlphaFoldDB" id="A0A2W5P2G1"/>
<keyword evidence="1" id="KW-1133">Transmembrane helix</keyword>
<feature type="transmembrane region" description="Helical" evidence="1">
    <location>
        <begin position="29"/>
        <end position="50"/>
    </location>
</feature>
<name>A0A2W5P2G1_VARPD</name>
<keyword evidence="1" id="KW-0812">Transmembrane</keyword>
<evidence type="ECO:0000256" key="1">
    <source>
        <dbReference type="SAM" id="Phobius"/>
    </source>
</evidence>
<gene>
    <name evidence="2" type="ORF">DI563_29855</name>
</gene>
<sequence length="106" mass="11665">MSDPAADAITQRIGSHPKYIALKRKRNRFGIVLTVLMLLVYYGYIALIAFDKPFLAQPIGAGVTTLGIPIGLGVIVFTIAITLLYIRRANGEFDRETAEILKEATK</sequence>
<dbReference type="Pfam" id="PF04341">
    <property type="entry name" value="DUF485"/>
    <property type="match status" value="1"/>
</dbReference>
<dbReference type="Proteomes" id="UP000249135">
    <property type="component" value="Unassembled WGS sequence"/>
</dbReference>
<evidence type="ECO:0000313" key="2">
    <source>
        <dbReference type="EMBL" id="PZQ60001.1"/>
    </source>
</evidence>
<organism evidence="2 3">
    <name type="scientific">Variovorax paradoxus</name>
    <dbReference type="NCBI Taxonomy" id="34073"/>
    <lineage>
        <taxon>Bacteria</taxon>
        <taxon>Pseudomonadati</taxon>
        <taxon>Pseudomonadota</taxon>
        <taxon>Betaproteobacteria</taxon>
        <taxon>Burkholderiales</taxon>
        <taxon>Comamonadaceae</taxon>
        <taxon>Variovorax</taxon>
    </lineage>
</organism>
<dbReference type="InterPro" id="IPR007436">
    <property type="entry name" value="DUF485"/>
</dbReference>
<dbReference type="PANTHER" id="PTHR38598">
    <property type="entry name" value="INNER MEMBRANE PROTEIN YJCH"/>
    <property type="match status" value="1"/>
</dbReference>
<comment type="caution">
    <text evidence="2">The sequence shown here is derived from an EMBL/GenBank/DDBJ whole genome shotgun (WGS) entry which is preliminary data.</text>
</comment>
<protein>
    <submittedName>
        <fullName evidence="2">DUF485 domain-containing protein</fullName>
    </submittedName>
</protein>
<dbReference type="InterPro" id="IPR052959">
    <property type="entry name" value="Inner_membrane_assoc"/>
</dbReference>
<accession>A0A2W5P2G1</accession>
<reference evidence="2 3" key="1">
    <citation type="submission" date="2017-08" db="EMBL/GenBank/DDBJ databases">
        <title>Infants hospitalized years apart are colonized by the same room-sourced microbial strains.</title>
        <authorList>
            <person name="Brooks B."/>
            <person name="Olm M.R."/>
            <person name="Firek B.A."/>
            <person name="Baker R."/>
            <person name="Thomas B.C."/>
            <person name="Morowitz M.J."/>
            <person name="Banfield J.F."/>
        </authorList>
    </citation>
    <scope>NUCLEOTIDE SEQUENCE [LARGE SCALE GENOMIC DNA]</scope>
    <source>
        <strain evidence="2">S2_005_003_R2_41</strain>
    </source>
</reference>
<evidence type="ECO:0000313" key="3">
    <source>
        <dbReference type="Proteomes" id="UP000249135"/>
    </source>
</evidence>
<dbReference type="PANTHER" id="PTHR38598:SF1">
    <property type="entry name" value="INNER MEMBRANE PROTEIN YJCH"/>
    <property type="match status" value="1"/>
</dbReference>
<proteinExistence type="predicted"/>